<dbReference type="GO" id="GO:0019825">
    <property type="term" value="F:oxygen binding"/>
    <property type="evidence" value="ECO:0007669"/>
    <property type="project" value="InterPro"/>
</dbReference>
<gene>
    <name evidence="7" type="ORF">SAMN04488514_12433</name>
</gene>
<keyword evidence="3 5" id="KW-0479">Metal-binding</keyword>
<evidence type="ECO:0000256" key="3">
    <source>
        <dbReference type="ARBA" id="ARBA00022723"/>
    </source>
</evidence>
<accession>A0A1G9YNY6</accession>
<keyword evidence="8" id="KW-1185">Reference proteome</keyword>
<evidence type="ECO:0000256" key="2">
    <source>
        <dbReference type="ARBA" id="ARBA00022617"/>
    </source>
</evidence>
<dbReference type="SUPFAM" id="SSF46458">
    <property type="entry name" value="Globin-like"/>
    <property type="match status" value="1"/>
</dbReference>
<dbReference type="InterPro" id="IPR001486">
    <property type="entry name" value="Hemoglobin_trunc"/>
</dbReference>
<keyword evidence="4 5" id="KW-0408">Iron</keyword>
<keyword evidence="2 5" id="KW-0349">Heme</keyword>
<dbReference type="Proteomes" id="UP000199440">
    <property type="component" value="Unassembled WGS sequence"/>
</dbReference>
<dbReference type="InterPro" id="IPR009050">
    <property type="entry name" value="Globin-like_sf"/>
</dbReference>
<feature type="binding site" description="distal binding residue" evidence="5">
    <location>
        <position position="101"/>
    </location>
    <ligand>
        <name>heme</name>
        <dbReference type="ChEBI" id="CHEBI:30413"/>
    </ligand>
    <ligandPart>
        <name>Fe</name>
        <dbReference type="ChEBI" id="CHEBI:18248"/>
    </ligandPart>
</feature>
<dbReference type="InterPro" id="IPR012292">
    <property type="entry name" value="Globin/Proto"/>
</dbReference>
<keyword evidence="1" id="KW-0813">Transport</keyword>
<feature type="binding site" description="distal binding residue" evidence="5">
    <location>
        <position position="77"/>
    </location>
    <ligand>
        <name>heme</name>
        <dbReference type="ChEBI" id="CHEBI:30413"/>
    </ligand>
    <ligandPart>
        <name>Fe</name>
        <dbReference type="ChEBI" id="CHEBI:18248"/>
    </ligandPart>
</feature>
<feature type="signal peptide" evidence="6">
    <location>
        <begin position="1"/>
        <end position="20"/>
    </location>
</feature>
<evidence type="ECO:0000313" key="7">
    <source>
        <dbReference type="EMBL" id="SDN10315.1"/>
    </source>
</evidence>
<feature type="chain" id="PRO_5011747524" evidence="6">
    <location>
        <begin position="21"/>
        <end position="149"/>
    </location>
</feature>
<dbReference type="Pfam" id="PF01152">
    <property type="entry name" value="Bac_globin"/>
    <property type="match status" value="1"/>
</dbReference>
<dbReference type="GO" id="GO:0046872">
    <property type="term" value="F:metal ion binding"/>
    <property type="evidence" value="ECO:0007669"/>
    <property type="project" value="UniProtKB-KW"/>
</dbReference>
<dbReference type="AlphaFoldDB" id="A0A1G9YNY6"/>
<evidence type="ECO:0000256" key="6">
    <source>
        <dbReference type="SAM" id="SignalP"/>
    </source>
</evidence>
<evidence type="ECO:0000256" key="5">
    <source>
        <dbReference type="PIRSR" id="PIRSR601486-1"/>
    </source>
</evidence>
<dbReference type="Gene3D" id="1.10.490.10">
    <property type="entry name" value="Globins"/>
    <property type="match status" value="1"/>
</dbReference>
<evidence type="ECO:0000256" key="1">
    <source>
        <dbReference type="ARBA" id="ARBA00022448"/>
    </source>
</evidence>
<dbReference type="EMBL" id="FNGV01000024">
    <property type="protein sequence ID" value="SDN10315.1"/>
    <property type="molecule type" value="Genomic_DNA"/>
</dbReference>
<protein>
    <submittedName>
        <fullName evidence="7">Hemoglobin</fullName>
    </submittedName>
</protein>
<evidence type="ECO:0000313" key="8">
    <source>
        <dbReference type="Proteomes" id="UP000199440"/>
    </source>
</evidence>
<keyword evidence="6" id="KW-0732">Signal</keyword>
<reference evidence="7 8" key="1">
    <citation type="submission" date="2016-10" db="EMBL/GenBank/DDBJ databases">
        <authorList>
            <person name="de Groot N.N."/>
        </authorList>
    </citation>
    <scope>NUCLEOTIDE SEQUENCE [LARGE SCALE GENOMIC DNA]</scope>
    <source>
        <strain evidence="7 8">DSM 19886</strain>
    </source>
</reference>
<dbReference type="GO" id="GO:0020037">
    <property type="term" value="F:heme binding"/>
    <property type="evidence" value="ECO:0007669"/>
    <property type="project" value="InterPro"/>
</dbReference>
<organism evidence="7 8">
    <name type="scientific">Kriegella aquimaris</name>
    <dbReference type="NCBI Taxonomy" id="192904"/>
    <lineage>
        <taxon>Bacteria</taxon>
        <taxon>Pseudomonadati</taxon>
        <taxon>Bacteroidota</taxon>
        <taxon>Flavobacteriia</taxon>
        <taxon>Flavobacteriales</taxon>
        <taxon>Flavobacteriaceae</taxon>
        <taxon>Kriegella</taxon>
    </lineage>
</organism>
<dbReference type="CDD" id="cd00454">
    <property type="entry name" value="TrHb1_N"/>
    <property type="match status" value="1"/>
</dbReference>
<evidence type="ECO:0000256" key="4">
    <source>
        <dbReference type="ARBA" id="ARBA00023004"/>
    </source>
</evidence>
<name>A0A1G9YNY6_9FLAO</name>
<sequence>MKKKFTFLLTLFTMTFMLSAQTVSNETKTLFERLGGTPGITAIVDDVIEAHMNNPAISARFKPYQDQPERFAKIRQHTIEFFSTGSGGSVEYHGRDMTTTHQGMNISAVEYMHVVDDIMGVLDKHNIDEESKKDVLAILWSLKQTIMSK</sequence>
<proteinExistence type="predicted"/>
<dbReference type="RefSeq" id="WP_245731658.1">
    <property type="nucleotide sequence ID" value="NZ_FNGV01000024.1"/>
</dbReference>
<dbReference type="STRING" id="192904.SAMN04488514_12433"/>